<evidence type="ECO:0000313" key="1">
    <source>
        <dbReference type="EMBL" id="CAI3971145.1"/>
    </source>
</evidence>
<organism evidence="1">
    <name type="scientific">Ochrobactrum phage ORM_20</name>
    <dbReference type="NCBI Taxonomy" id="2985243"/>
    <lineage>
        <taxon>Viruses</taxon>
    </lineage>
</organism>
<protein>
    <submittedName>
        <fullName evidence="1">Uncharacterized protein</fullName>
    </submittedName>
</protein>
<sequence>MSVTYDIVGEFHYTHFVQFLVALFSQSESICELDAESATIRTPHHYIEFDWSNDRGRVYQREDPQMDLCEFYFDGFTGRLKRDLERIVYMVESIEVDEQTAIFRIFDAP</sequence>
<gene>
    <name evidence="1" type="ORF">ORM20_00096</name>
</gene>
<dbReference type="EMBL" id="OX359470">
    <property type="protein sequence ID" value="CAI3971145.1"/>
    <property type="molecule type" value="Genomic_DNA"/>
</dbReference>
<accession>A0A9N6WZU8</accession>
<proteinExistence type="predicted"/>
<reference evidence="1" key="1">
    <citation type="submission" date="2022-10" db="EMBL/GenBank/DDBJ databases">
        <authorList>
            <person name="Meaden S."/>
        </authorList>
    </citation>
    <scope>NUCLEOTIDE SEQUENCE</scope>
</reference>
<name>A0A9N6WZU8_9VIRU</name>